<dbReference type="InterPro" id="IPR036457">
    <property type="entry name" value="PPM-type-like_dom_sf"/>
</dbReference>
<organism evidence="5 6">
    <name type="scientific">Streptomyces rochei</name>
    <name type="common">Streptomyces parvullus</name>
    <dbReference type="NCBI Taxonomy" id="1928"/>
    <lineage>
        <taxon>Bacteria</taxon>
        <taxon>Bacillati</taxon>
        <taxon>Actinomycetota</taxon>
        <taxon>Actinomycetes</taxon>
        <taxon>Kitasatosporales</taxon>
        <taxon>Streptomycetaceae</taxon>
        <taxon>Streptomyces</taxon>
        <taxon>Streptomyces rochei group</taxon>
    </lineage>
</organism>
<evidence type="ECO:0000259" key="3">
    <source>
        <dbReference type="SMART" id="SM00065"/>
    </source>
</evidence>
<dbReference type="RefSeq" id="WP_306693459.1">
    <property type="nucleotide sequence ID" value="NZ_CP121271.1"/>
</dbReference>
<dbReference type="GO" id="GO:0016791">
    <property type="term" value="F:phosphatase activity"/>
    <property type="evidence" value="ECO:0007669"/>
    <property type="project" value="TreeGrafter"/>
</dbReference>
<dbReference type="SMART" id="SM00065">
    <property type="entry name" value="GAF"/>
    <property type="match status" value="1"/>
</dbReference>
<evidence type="ECO:0000256" key="2">
    <source>
        <dbReference type="SAM" id="MobiDB-lite"/>
    </source>
</evidence>
<evidence type="ECO:0000313" key="6">
    <source>
        <dbReference type="Proteomes" id="UP001231701"/>
    </source>
</evidence>
<name>A0AAX3ZTI4_STRRO</name>
<dbReference type="Gene3D" id="3.60.40.10">
    <property type="entry name" value="PPM-type phosphatase domain"/>
    <property type="match status" value="1"/>
</dbReference>
<dbReference type="GeneID" id="90947121"/>
<dbReference type="PANTHER" id="PTHR43156">
    <property type="entry name" value="STAGE II SPORULATION PROTEIN E-RELATED"/>
    <property type="match status" value="1"/>
</dbReference>
<accession>A0AAX3ZTI4</accession>
<dbReference type="Proteomes" id="UP001231701">
    <property type="component" value="Chromosome"/>
</dbReference>
<protein>
    <submittedName>
        <fullName evidence="5">SpoIIE family protein phosphatase</fullName>
    </submittedName>
</protein>
<reference evidence="5" key="1">
    <citation type="submission" date="2023-03" db="EMBL/GenBank/DDBJ databases">
        <title>Borrelidin-producing and root-colonizing Streptomyces rochei is a potent biopesticide for soil-borne oomycete-caused plant diseases.</title>
        <authorList>
            <person name="Zhou D."/>
            <person name="Wang X."/>
            <person name="Navarro-Munoz J.C."/>
            <person name="Li W."/>
            <person name="Li J."/>
            <person name="Jiu M."/>
            <person name="Deng S."/>
            <person name="Ye Y."/>
            <person name="Daly P."/>
            <person name="Wei L."/>
        </authorList>
    </citation>
    <scope>NUCLEOTIDE SEQUENCE</scope>
    <source>
        <strain evidence="5">JK1</strain>
    </source>
</reference>
<dbReference type="AlphaFoldDB" id="A0AAX3ZTI4"/>
<dbReference type="InterPro" id="IPR003018">
    <property type="entry name" value="GAF"/>
</dbReference>
<evidence type="ECO:0000259" key="4">
    <source>
        <dbReference type="SMART" id="SM00331"/>
    </source>
</evidence>
<dbReference type="Pfam" id="PF07228">
    <property type="entry name" value="SpoIIE"/>
    <property type="match status" value="1"/>
</dbReference>
<gene>
    <name evidence="5" type="ORF">P7W03_33815</name>
</gene>
<dbReference type="InterPro" id="IPR029016">
    <property type="entry name" value="GAF-like_dom_sf"/>
</dbReference>
<feature type="domain" description="GAF" evidence="3">
    <location>
        <begin position="145"/>
        <end position="292"/>
    </location>
</feature>
<evidence type="ECO:0000313" key="5">
    <source>
        <dbReference type="EMBL" id="WMC90294.1"/>
    </source>
</evidence>
<dbReference type="SMART" id="SM00331">
    <property type="entry name" value="PP2C_SIG"/>
    <property type="match status" value="1"/>
</dbReference>
<proteinExistence type="predicted"/>
<dbReference type="InterPro" id="IPR001932">
    <property type="entry name" value="PPM-type_phosphatase-like_dom"/>
</dbReference>
<dbReference type="Gene3D" id="3.30.450.40">
    <property type="match status" value="1"/>
</dbReference>
<evidence type="ECO:0000256" key="1">
    <source>
        <dbReference type="ARBA" id="ARBA00022801"/>
    </source>
</evidence>
<dbReference type="PANTHER" id="PTHR43156:SF2">
    <property type="entry name" value="STAGE II SPORULATION PROTEIN E"/>
    <property type="match status" value="1"/>
</dbReference>
<dbReference type="SUPFAM" id="SSF81606">
    <property type="entry name" value="PP2C-like"/>
    <property type="match status" value="1"/>
</dbReference>
<sequence>MTTSERSPRPVRSRTPSLGDAWLQAPCPVLVVDPAGTVVAANARATALFPGATGGTWLPDVVPDWLARAHRTVVAGGEGSPTGPVRGPHGPDILEAHATHGPDGAVVWWPSVVTDRSRARAALRSERERNAFLTDASTQLLASLNLERCMEATVRLAAEHLADAAVLVAPSPGKRHRLTLAAGDAVAHGSVRIDPATVPGLAEALRGFPPLPSRWIDPALLPGWALPDGFTGPVGSVAITPLPGPGFPAGALILLRRGDRAAFDSFEEQFARVFASRAGAALSAARMYREQSEITTTLMAELLPPELRHVHGVEFAGGYRAAQDTDRVGGDFYEVHPGAGPQDETLAVLGDVCGKGLDAAVLTGKIRNTLHALLPMADDHQRVLTLLNGALLGSRHTRFASLVLASVRRRGDTTHLRLTCAGHPAPLIVRNDGTVHEARTRGTIVGVLPEVTSTTAEVELRPGESCLLFTDGVTEARGGPLGEVMFDDERLRAALCECAGMPAEAIVERVQLRVAEWLDDQPHDDIAVMAITAPHLPAPEGRGTSGKDVRPTA</sequence>
<dbReference type="InterPro" id="IPR052016">
    <property type="entry name" value="Bact_Sigma-Reg"/>
</dbReference>
<keyword evidence="1" id="KW-0378">Hydrolase</keyword>
<dbReference type="EMBL" id="CP121271">
    <property type="protein sequence ID" value="WMC90294.1"/>
    <property type="molecule type" value="Genomic_DNA"/>
</dbReference>
<dbReference type="SUPFAM" id="SSF55781">
    <property type="entry name" value="GAF domain-like"/>
    <property type="match status" value="1"/>
</dbReference>
<feature type="domain" description="PPM-type phosphatase" evidence="4">
    <location>
        <begin position="310"/>
        <end position="533"/>
    </location>
</feature>
<feature type="region of interest" description="Disordered" evidence="2">
    <location>
        <begin position="534"/>
        <end position="553"/>
    </location>
</feature>